<dbReference type="SUPFAM" id="SSF47473">
    <property type="entry name" value="EF-hand"/>
    <property type="match status" value="1"/>
</dbReference>
<evidence type="ECO:0000313" key="6">
    <source>
        <dbReference type="Proteomes" id="UP001286313"/>
    </source>
</evidence>
<dbReference type="InterPro" id="IPR022682">
    <property type="entry name" value="Calpain_domain_III"/>
</dbReference>
<dbReference type="Gene3D" id="2.60.120.380">
    <property type="match status" value="1"/>
</dbReference>
<evidence type="ECO:0000256" key="2">
    <source>
        <dbReference type="PROSITE-ProRule" id="PRU00239"/>
    </source>
</evidence>
<dbReference type="InterPro" id="IPR002048">
    <property type="entry name" value="EF_hand_dom"/>
</dbReference>
<dbReference type="AlphaFoldDB" id="A0AAE1BLV5"/>
<dbReference type="PROSITE" id="PS50203">
    <property type="entry name" value="CALPAIN_CAT"/>
    <property type="match status" value="1"/>
</dbReference>
<dbReference type="SMART" id="SM00720">
    <property type="entry name" value="calpain_III"/>
    <property type="match status" value="1"/>
</dbReference>
<dbReference type="InterPro" id="IPR022683">
    <property type="entry name" value="Calpain_III"/>
</dbReference>
<dbReference type="InterPro" id="IPR022684">
    <property type="entry name" value="Calpain_cysteine_protease"/>
</dbReference>
<dbReference type="PANTHER" id="PTHR10183:SF394">
    <property type="entry name" value="CALPAIN-C"/>
    <property type="match status" value="1"/>
</dbReference>
<comment type="similarity">
    <text evidence="1">Belongs to the peptidase C2 family.</text>
</comment>
<dbReference type="Gene3D" id="1.10.238.10">
    <property type="entry name" value="EF-hand"/>
    <property type="match status" value="1"/>
</dbReference>
<evidence type="ECO:0000256" key="1">
    <source>
        <dbReference type="ARBA" id="ARBA00007623"/>
    </source>
</evidence>
<dbReference type="PROSITE" id="PS50222">
    <property type="entry name" value="EF_HAND_2"/>
    <property type="match status" value="1"/>
</dbReference>
<feature type="domain" description="Calpain catalytic" evidence="3">
    <location>
        <begin position="44"/>
        <end position="354"/>
    </location>
</feature>
<dbReference type="InterPro" id="IPR036213">
    <property type="entry name" value="Calpain_III_sf"/>
</dbReference>
<dbReference type="PRINTS" id="PR00704">
    <property type="entry name" value="CALPAIN"/>
</dbReference>
<evidence type="ECO:0000313" key="5">
    <source>
        <dbReference type="EMBL" id="KAK3853177.1"/>
    </source>
</evidence>
<gene>
    <name evidence="5" type="ORF">Pcinc_040270</name>
</gene>
<dbReference type="InterPro" id="IPR011992">
    <property type="entry name" value="EF-hand-dom_pair"/>
</dbReference>
<evidence type="ECO:0008006" key="7">
    <source>
        <dbReference type="Google" id="ProtNLM"/>
    </source>
</evidence>
<dbReference type="GO" id="GO:0005737">
    <property type="term" value="C:cytoplasm"/>
    <property type="evidence" value="ECO:0007669"/>
    <property type="project" value="TreeGrafter"/>
</dbReference>
<feature type="domain" description="EF-hand" evidence="4">
    <location>
        <begin position="566"/>
        <end position="601"/>
    </location>
</feature>
<dbReference type="CDD" id="cd00044">
    <property type="entry name" value="CysPc"/>
    <property type="match status" value="1"/>
</dbReference>
<dbReference type="Gene3D" id="3.90.70.10">
    <property type="entry name" value="Cysteine proteinases"/>
    <property type="match status" value="1"/>
</dbReference>
<comment type="caution">
    <text evidence="5">The sequence shown here is derived from an EMBL/GenBank/DDBJ whole genome shotgun (WGS) entry which is preliminary data.</text>
</comment>
<protein>
    <recommendedName>
        <fullName evidence="7">Calpain-C</fullName>
    </recommendedName>
</protein>
<dbReference type="GO" id="GO:0004198">
    <property type="term" value="F:calcium-dependent cysteine-type endopeptidase activity"/>
    <property type="evidence" value="ECO:0007669"/>
    <property type="project" value="InterPro"/>
</dbReference>
<dbReference type="EMBL" id="JAWQEG010007064">
    <property type="protein sequence ID" value="KAK3853177.1"/>
    <property type="molecule type" value="Genomic_DNA"/>
</dbReference>
<evidence type="ECO:0000259" key="3">
    <source>
        <dbReference type="PROSITE" id="PS50203"/>
    </source>
</evidence>
<name>A0AAE1BLV5_PETCI</name>
<keyword evidence="6" id="KW-1185">Reference proteome</keyword>
<sequence length="695" mass="78401">MHPLPTCRNEHNESVLTGVLAGGLPAKMTEYSRVVKQCSERRELWQDPDFPATQSSVFYHQTPPFTFSWRRPKELVQHPVFIREEATQFDIVHGKLGDRWFVSCLGCLHLTKGLFYRVVPADQDFHQDSGYCGVFRFRVWWCGEWREVVVDDRLPTVNGKLVFVHCQSSQQFWPALLEKAYAKLHGSYEALKYGTSLDGLSDFTGGIAESVSLRSDPTSCGRLLAKLLDLTSIVTSVVTPHVSSSKSSQSPSSSSSSPEKLASGIVLGVNYRIYCIEKVECYSGEQVTLVRLRTPLGTSVEYLGAWGREGPEWESVQPREKERLNLKYLADGEFWMAYSDFVRTFTQLEVIHLDGETSRDEPSLRHKTPWTSRVYQGGWQRGVTAGGCRNNTDTFHINPQLHLVLSEMEEVVISLNQHSIMEPKVIGFTAYPLSKNGLDSISKAFFKKHKSLVNSQYTNSRQVSERVQLEQGGYILLPTTFEPAQESAFTLRVYSSKPLKLKLVDSVPGVSGGAVVRARGSMEGKSLGQYQAVFLQVADEHRSVNAFQLHELLEACLPNDYIKSCASLDICRQVILALDNSSTGRLRFSEFKDLMVSLKFWQNAFKTHTKERTGILKAERLRDALEDVGFQLNTEVVSTLVLRYMRKDGTLRFGDFVSAILHLTVAFDIFEKKDPLQNGSVKFSMSEWLSCALKC</sequence>
<dbReference type="SUPFAM" id="SSF54001">
    <property type="entry name" value="Cysteine proteinases"/>
    <property type="match status" value="1"/>
</dbReference>
<dbReference type="SUPFAM" id="SSF49758">
    <property type="entry name" value="Calpain large subunit, middle domain (domain III)"/>
    <property type="match status" value="1"/>
</dbReference>
<comment type="caution">
    <text evidence="2">Lacks conserved residue(s) required for the propagation of feature annotation.</text>
</comment>
<dbReference type="Proteomes" id="UP001286313">
    <property type="component" value="Unassembled WGS sequence"/>
</dbReference>
<dbReference type="InterPro" id="IPR001300">
    <property type="entry name" value="Peptidase_C2_calpain_cat"/>
</dbReference>
<dbReference type="GO" id="GO:0005509">
    <property type="term" value="F:calcium ion binding"/>
    <property type="evidence" value="ECO:0007669"/>
    <property type="project" value="InterPro"/>
</dbReference>
<proteinExistence type="inferred from homology"/>
<accession>A0AAE1BLV5</accession>
<dbReference type="SMART" id="SM00230">
    <property type="entry name" value="CysPc"/>
    <property type="match status" value="1"/>
</dbReference>
<evidence type="ECO:0000259" key="4">
    <source>
        <dbReference type="PROSITE" id="PS50222"/>
    </source>
</evidence>
<dbReference type="PANTHER" id="PTHR10183">
    <property type="entry name" value="CALPAIN"/>
    <property type="match status" value="1"/>
</dbReference>
<reference evidence="5" key="1">
    <citation type="submission" date="2023-10" db="EMBL/GenBank/DDBJ databases">
        <title>Genome assemblies of two species of porcelain crab, Petrolisthes cinctipes and Petrolisthes manimaculis (Anomura: Porcellanidae).</title>
        <authorList>
            <person name="Angst P."/>
        </authorList>
    </citation>
    <scope>NUCLEOTIDE SEQUENCE</scope>
    <source>
        <strain evidence="5">PB745_01</strain>
        <tissue evidence="5">Gill</tissue>
    </source>
</reference>
<organism evidence="5 6">
    <name type="scientific">Petrolisthes cinctipes</name>
    <name type="common">Flat porcelain crab</name>
    <dbReference type="NCBI Taxonomy" id="88211"/>
    <lineage>
        <taxon>Eukaryota</taxon>
        <taxon>Metazoa</taxon>
        <taxon>Ecdysozoa</taxon>
        <taxon>Arthropoda</taxon>
        <taxon>Crustacea</taxon>
        <taxon>Multicrustacea</taxon>
        <taxon>Malacostraca</taxon>
        <taxon>Eumalacostraca</taxon>
        <taxon>Eucarida</taxon>
        <taxon>Decapoda</taxon>
        <taxon>Pleocyemata</taxon>
        <taxon>Anomura</taxon>
        <taxon>Galatheoidea</taxon>
        <taxon>Porcellanidae</taxon>
        <taxon>Petrolisthes</taxon>
    </lineage>
</organism>
<dbReference type="GO" id="GO:0006508">
    <property type="term" value="P:proteolysis"/>
    <property type="evidence" value="ECO:0007669"/>
    <property type="project" value="InterPro"/>
</dbReference>
<dbReference type="Pfam" id="PF01067">
    <property type="entry name" value="Calpain_III"/>
    <property type="match status" value="1"/>
</dbReference>
<dbReference type="Pfam" id="PF00648">
    <property type="entry name" value="Peptidase_C2"/>
    <property type="match status" value="1"/>
</dbReference>
<dbReference type="InterPro" id="IPR038765">
    <property type="entry name" value="Papain-like_cys_pep_sf"/>
</dbReference>